<dbReference type="Proteomes" id="UP000198736">
    <property type="component" value="Unassembled WGS sequence"/>
</dbReference>
<evidence type="ECO:0000313" key="2">
    <source>
        <dbReference type="EMBL" id="CUS36925.1"/>
    </source>
</evidence>
<reference evidence="3" key="1">
    <citation type="submission" date="2015-10" db="EMBL/GenBank/DDBJ databases">
        <authorList>
            <person name="Luecker S."/>
            <person name="Luecker S."/>
        </authorList>
    </citation>
    <scope>NUCLEOTIDE SEQUENCE [LARGE SCALE GENOMIC DNA]</scope>
</reference>
<evidence type="ECO:0000313" key="3">
    <source>
        <dbReference type="Proteomes" id="UP000198736"/>
    </source>
</evidence>
<gene>
    <name evidence="2" type="ORF">COMA2_290018</name>
</gene>
<dbReference type="InterPro" id="IPR009875">
    <property type="entry name" value="PilZ_domain"/>
</dbReference>
<protein>
    <recommendedName>
        <fullName evidence="1">PilZ domain-containing protein</fullName>
    </recommendedName>
</protein>
<dbReference type="Gene3D" id="2.40.10.220">
    <property type="entry name" value="predicted glycosyltransferase like domains"/>
    <property type="match status" value="1"/>
</dbReference>
<dbReference type="AlphaFoldDB" id="A0A0S4LJS7"/>
<dbReference type="Pfam" id="PF07238">
    <property type="entry name" value="PilZ"/>
    <property type="match status" value="1"/>
</dbReference>
<evidence type="ECO:0000259" key="1">
    <source>
        <dbReference type="Pfam" id="PF07238"/>
    </source>
</evidence>
<dbReference type="SUPFAM" id="SSF141371">
    <property type="entry name" value="PilZ domain-like"/>
    <property type="match status" value="1"/>
</dbReference>
<proteinExistence type="predicted"/>
<dbReference type="EMBL" id="CZPZ01000022">
    <property type="protein sequence ID" value="CUS36925.1"/>
    <property type="molecule type" value="Genomic_DNA"/>
</dbReference>
<dbReference type="GO" id="GO:0035438">
    <property type="term" value="F:cyclic-di-GMP binding"/>
    <property type="evidence" value="ECO:0007669"/>
    <property type="project" value="InterPro"/>
</dbReference>
<keyword evidence="3" id="KW-1185">Reference proteome</keyword>
<feature type="domain" description="PilZ" evidence="1">
    <location>
        <begin position="2"/>
        <end position="79"/>
    </location>
</feature>
<name>A0A0S4LJS7_9BACT</name>
<sequence>MQYPVMFSDAETIAEGTVMNLTVFGCAIECADTIPKGTTLQMRLILPDQPQSLPVEEAEVRWVQGNRMGLQFHKVTRAADFRLHSFVWDRMVERLHAITQEERSAS</sequence>
<accession>A0A0S4LJS7</accession>
<organism evidence="2 3">
    <name type="scientific">Candidatus Nitrospira nitrificans</name>
    <dbReference type="NCBI Taxonomy" id="1742973"/>
    <lineage>
        <taxon>Bacteria</taxon>
        <taxon>Pseudomonadati</taxon>
        <taxon>Nitrospirota</taxon>
        <taxon>Nitrospiria</taxon>
        <taxon>Nitrospirales</taxon>
        <taxon>Nitrospiraceae</taxon>
        <taxon>Nitrospira</taxon>
    </lineage>
</organism>